<dbReference type="InterPro" id="IPR036866">
    <property type="entry name" value="RibonucZ/Hydroxyglut_hydro"/>
</dbReference>
<dbReference type="PIRSF" id="PIRSF005243">
    <property type="entry name" value="ROO"/>
    <property type="match status" value="1"/>
</dbReference>
<dbReference type="Proteomes" id="UP000245870">
    <property type="component" value="Unassembled WGS sequence"/>
</dbReference>
<dbReference type="GO" id="GO:0009055">
    <property type="term" value="F:electron transfer activity"/>
    <property type="evidence" value="ECO:0007669"/>
    <property type="project" value="InterPro"/>
</dbReference>
<protein>
    <submittedName>
        <fullName evidence="3">Flavorubredoxin</fullName>
    </submittedName>
</protein>
<dbReference type="GO" id="GO:0010181">
    <property type="term" value="F:FMN binding"/>
    <property type="evidence" value="ECO:0007669"/>
    <property type="project" value="InterPro"/>
</dbReference>
<dbReference type="InterPro" id="IPR045761">
    <property type="entry name" value="ODP_dom"/>
</dbReference>
<dbReference type="InterPro" id="IPR016440">
    <property type="entry name" value="Rubredoxin-O_OxRdtase"/>
</dbReference>
<dbReference type="RefSeq" id="WP_116616475.1">
    <property type="nucleotide sequence ID" value="NZ_QENY01000009.1"/>
</dbReference>
<feature type="domain" description="Flavodoxin-like" evidence="2">
    <location>
        <begin position="249"/>
        <end position="389"/>
    </location>
</feature>
<accession>A0A2U0U7X9</accession>
<comment type="caution">
    <text evidence="3">The sequence shown here is derived from an EMBL/GenBank/DDBJ whole genome shotgun (WGS) entry which is preliminary data.</text>
</comment>
<dbReference type="PANTHER" id="PTHR43717">
    <property type="entry name" value="ANAEROBIC NITRIC OXIDE REDUCTASE FLAVORUBREDOXIN"/>
    <property type="match status" value="1"/>
</dbReference>
<dbReference type="CDD" id="cd07709">
    <property type="entry name" value="flavodiiron_proteins_MBL-fold"/>
    <property type="match status" value="1"/>
</dbReference>
<dbReference type="InterPro" id="IPR001279">
    <property type="entry name" value="Metallo-B-lactamas"/>
</dbReference>
<dbReference type="InterPro" id="IPR008254">
    <property type="entry name" value="Flavodoxin/NO_synth"/>
</dbReference>
<reference evidence="3 4" key="1">
    <citation type="submission" date="2018-05" db="EMBL/GenBank/DDBJ databases">
        <title>Genomic Encyclopedia of Type Strains, Phase IV (KMG-IV): sequencing the most valuable type-strain genomes for metagenomic binning, comparative biology and taxonomic classification.</title>
        <authorList>
            <person name="Goeker M."/>
        </authorList>
    </citation>
    <scope>NUCLEOTIDE SEQUENCE [LARGE SCALE GENOMIC DNA]</scope>
    <source>
        <strain evidence="3 4">DSM 100333</strain>
    </source>
</reference>
<evidence type="ECO:0000256" key="1">
    <source>
        <dbReference type="ARBA" id="ARBA00007121"/>
    </source>
</evidence>
<dbReference type="Gene3D" id="3.40.50.360">
    <property type="match status" value="1"/>
</dbReference>
<dbReference type="SUPFAM" id="SSF56281">
    <property type="entry name" value="Metallo-hydrolase/oxidoreductase"/>
    <property type="match status" value="1"/>
</dbReference>
<dbReference type="Pfam" id="PF19583">
    <property type="entry name" value="ODP"/>
    <property type="match status" value="1"/>
</dbReference>
<sequence>MKKIADQVYYVGVNDLNKRLFEGLWPIPEGVTYNSYLVVDEKVCLMDTVEIDFYPQFLANIREVIGDRPIDYVVIHHMEPDHSSSLSLLRKFYPDVKIIGNKKTFDMMKGFYGITDGAIEIKNGDSLSLGRHTLNFYLTPMLHWPETMVSVDINVNVAFTGDAFGCFGSLNGGILDDHIDTEKYWLEMIRYYSNIVGRYGTPVQNALKKISGVQLDYLCTTHGPVWHKHLPKVVDMYDRMSKYDAEPGLVIAYGTMYGNTGHMAEVIAEAASQAGIENISLINLSKTHYSYVLRDMFRYKGLILGAPTYNNSIYPKMEHLLSAIANRDMKNRYMGWFGSFSWASKAVSILKDWNENKFHFEPVGEPVEMKQSMNEDVRAKCVALGQSMAKKLLNEE</sequence>
<gene>
    <name evidence="3" type="ORF">C7379_10964</name>
</gene>
<evidence type="ECO:0000259" key="2">
    <source>
        <dbReference type="PROSITE" id="PS50902"/>
    </source>
</evidence>
<proteinExistence type="inferred from homology"/>
<dbReference type="GO" id="GO:0016491">
    <property type="term" value="F:oxidoreductase activity"/>
    <property type="evidence" value="ECO:0007669"/>
    <property type="project" value="InterPro"/>
</dbReference>
<name>A0A2U0U7X9_9BACT</name>
<evidence type="ECO:0000313" key="3">
    <source>
        <dbReference type="EMBL" id="PVX53724.1"/>
    </source>
</evidence>
<dbReference type="InterPro" id="IPR029039">
    <property type="entry name" value="Flavoprotein-like_sf"/>
</dbReference>
<dbReference type="AlphaFoldDB" id="A0A2U0U7X9"/>
<evidence type="ECO:0000313" key="4">
    <source>
        <dbReference type="Proteomes" id="UP000245870"/>
    </source>
</evidence>
<dbReference type="PANTHER" id="PTHR43717:SF1">
    <property type="entry name" value="ANAEROBIC NITRIC OXIDE REDUCTASE FLAVORUBREDOXIN"/>
    <property type="match status" value="1"/>
</dbReference>
<dbReference type="EMBL" id="QENY01000009">
    <property type="protein sequence ID" value="PVX53724.1"/>
    <property type="molecule type" value="Genomic_DNA"/>
</dbReference>
<dbReference type="OrthoDB" id="9807946at2"/>
<dbReference type="SUPFAM" id="SSF52218">
    <property type="entry name" value="Flavoproteins"/>
    <property type="match status" value="1"/>
</dbReference>
<dbReference type="GO" id="GO:0046872">
    <property type="term" value="F:metal ion binding"/>
    <property type="evidence" value="ECO:0007669"/>
    <property type="project" value="InterPro"/>
</dbReference>
<keyword evidence="4" id="KW-1185">Reference proteome</keyword>
<dbReference type="SMART" id="SM00849">
    <property type="entry name" value="Lactamase_B"/>
    <property type="match status" value="1"/>
</dbReference>
<comment type="similarity">
    <text evidence="1">In the N-terminal section; belongs to the zinc metallo-hydrolase group 3 family.</text>
</comment>
<dbReference type="Pfam" id="PF00258">
    <property type="entry name" value="Flavodoxin_1"/>
    <property type="match status" value="1"/>
</dbReference>
<organism evidence="3 4">
    <name type="scientific">Hallella colorans</name>
    <dbReference type="NCBI Taxonomy" id="1703337"/>
    <lineage>
        <taxon>Bacteria</taxon>
        <taxon>Pseudomonadati</taxon>
        <taxon>Bacteroidota</taxon>
        <taxon>Bacteroidia</taxon>
        <taxon>Bacteroidales</taxon>
        <taxon>Prevotellaceae</taxon>
        <taxon>Hallella</taxon>
    </lineage>
</organism>
<dbReference type="Gene3D" id="3.60.15.10">
    <property type="entry name" value="Ribonuclease Z/Hydroxyacylglutathione hydrolase-like"/>
    <property type="match status" value="1"/>
</dbReference>
<dbReference type="PROSITE" id="PS50902">
    <property type="entry name" value="FLAVODOXIN_LIKE"/>
    <property type="match status" value="1"/>
</dbReference>